<keyword evidence="3" id="KW-1185">Reference proteome</keyword>
<feature type="region of interest" description="Disordered" evidence="1">
    <location>
        <begin position="235"/>
        <end position="268"/>
    </location>
</feature>
<evidence type="ECO:0000256" key="1">
    <source>
        <dbReference type="SAM" id="MobiDB-lite"/>
    </source>
</evidence>
<dbReference type="AlphaFoldDB" id="A0ABD3GYL3"/>
<reference evidence="2 3" key="1">
    <citation type="submission" date="2024-09" db="EMBL/GenBank/DDBJ databases">
        <title>Chromosome-scale assembly of Riccia sorocarpa.</title>
        <authorList>
            <person name="Paukszto L."/>
        </authorList>
    </citation>
    <scope>NUCLEOTIDE SEQUENCE [LARGE SCALE GENOMIC DNA]</scope>
    <source>
        <strain evidence="2">LP-2024</strain>
        <tissue evidence="2">Aerial parts of the thallus</tissue>
    </source>
</reference>
<proteinExistence type="predicted"/>
<protein>
    <recommendedName>
        <fullName evidence="4">Transposase</fullName>
    </recommendedName>
</protein>
<name>A0ABD3GYL3_9MARC</name>
<evidence type="ECO:0000313" key="3">
    <source>
        <dbReference type="Proteomes" id="UP001633002"/>
    </source>
</evidence>
<feature type="compositionally biased region" description="Acidic residues" evidence="1">
    <location>
        <begin position="197"/>
        <end position="212"/>
    </location>
</feature>
<feature type="compositionally biased region" description="Basic and acidic residues" evidence="1">
    <location>
        <begin position="186"/>
        <end position="196"/>
    </location>
</feature>
<dbReference type="EMBL" id="JBJQOH010000006">
    <property type="protein sequence ID" value="KAL3684223.1"/>
    <property type="molecule type" value="Genomic_DNA"/>
</dbReference>
<organism evidence="2 3">
    <name type="scientific">Riccia sorocarpa</name>
    <dbReference type="NCBI Taxonomy" id="122646"/>
    <lineage>
        <taxon>Eukaryota</taxon>
        <taxon>Viridiplantae</taxon>
        <taxon>Streptophyta</taxon>
        <taxon>Embryophyta</taxon>
        <taxon>Marchantiophyta</taxon>
        <taxon>Marchantiopsida</taxon>
        <taxon>Marchantiidae</taxon>
        <taxon>Marchantiales</taxon>
        <taxon>Ricciaceae</taxon>
        <taxon>Riccia</taxon>
    </lineage>
</organism>
<feature type="compositionally biased region" description="Acidic residues" evidence="1">
    <location>
        <begin position="254"/>
        <end position="268"/>
    </location>
</feature>
<sequence length="268" mass="30957">MLKQEIRKAIGWAEEGPPGGSICIKSLRDKGLHTIVGIIGYCLKDEKEEHFRVFHKNVTERQMDEGRRMHGIYNASEFKNRLQLTPMNVLTRALQFRKYRARSPVPTTFRKCLKQMIQSGQYIPALKWTSMPTLSPHKTIKRTEKLWTACVAPEKITIHDIDEIFFGYRSKERYWNFSHPTKHMIADARTGRKPPEDDSDDDPMSPLEADDTDSVKPTDERAYYRSIYDTLHAIPTVNPVQAKPVPEPEAVPNADDDYDCQDFLDMDS</sequence>
<evidence type="ECO:0008006" key="4">
    <source>
        <dbReference type="Google" id="ProtNLM"/>
    </source>
</evidence>
<comment type="caution">
    <text evidence="2">The sequence shown here is derived from an EMBL/GenBank/DDBJ whole genome shotgun (WGS) entry which is preliminary data.</text>
</comment>
<feature type="region of interest" description="Disordered" evidence="1">
    <location>
        <begin position="186"/>
        <end position="219"/>
    </location>
</feature>
<evidence type="ECO:0000313" key="2">
    <source>
        <dbReference type="EMBL" id="KAL3684223.1"/>
    </source>
</evidence>
<gene>
    <name evidence="2" type="ORF">R1sor_002245</name>
</gene>
<accession>A0ABD3GYL3</accession>
<dbReference type="Proteomes" id="UP001633002">
    <property type="component" value="Unassembled WGS sequence"/>
</dbReference>